<keyword evidence="1" id="KW-0238">DNA-binding</keyword>
<gene>
    <name evidence="5" type="ORF">FNH08_13680</name>
</gene>
<dbReference type="PROSITE" id="PS00622">
    <property type="entry name" value="HTH_LUXR_1"/>
    <property type="match status" value="1"/>
</dbReference>
<dbReference type="GO" id="GO:0003677">
    <property type="term" value="F:DNA binding"/>
    <property type="evidence" value="ECO:0007669"/>
    <property type="project" value="UniProtKB-KW"/>
</dbReference>
<dbReference type="PRINTS" id="PR00038">
    <property type="entry name" value="HTHLUXR"/>
</dbReference>
<name>A0A5N8XFE4_9ACTN</name>
<keyword evidence="6" id="KW-1185">Reference proteome</keyword>
<dbReference type="Pfam" id="PF00196">
    <property type="entry name" value="GerE"/>
    <property type="match status" value="1"/>
</dbReference>
<evidence type="ECO:0000313" key="6">
    <source>
        <dbReference type="Proteomes" id="UP000400924"/>
    </source>
</evidence>
<dbReference type="SMART" id="SM00421">
    <property type="entry name" value="HTH_LUXR"/>
    <property type="match status" value="1"/>
</dbReference>
<dbReference type="PROSITE" id="PS50110">
    <property type="entry name" value="RESPONSE_REGULATORY"/>
    <property type="match status" value="1"/>
</dbReference>
<comment type="caution">
    <text evidence="5">The sequence shown here is derived from an EMBL/GenBank/DDBJ whole genome shotgun (WGS) entry which is preliminary data.</text>
</comment>
<evidence type="ECO:0000313" key="5">
    <source>
        <dbReference type="EMBL" id="MPY58182.1"/>
    </source>
</evidence>
<dbReference type="PANTHER" id="PTHR43214">
    <property type="entry name" value="TWO-COMPONENT RESPONSE REGULATOR"/>
    <property type="match status" value="1"/>
</dbReference>
<organism evidence="5 6">
    <name type="scientific">Streptomyces spongiae</name>
    <dbReference type="NCBI Taxonomy" id="565072"/>
    <lineage>
        <taxon>Bacteria</taxon>
        <taxon>Bacillati</taxon>
        <taxon>Actinomycetota</taxon>
        <taxon>Actinomycetes</taxon>
        <taxon>Kitasatosporales</taxon>
        <taxon>Streptomycetaceae</taxon>
        <taxon>Streptomyces</taxon>
    </lineage>
</organism>
<dbReference type="PROSITE" id="PS50043">
    <property type="entry name" value="HTH_LUXR_2"/>
    <property type="match status" value="1"/>
</dbReference>
<feature type="domain" description="Response regulatory" evidence="4">
    <location>
        <begin position="5"/>
        <end position="124"/>
    </location>
</feature>
<dbReference type="AlphaFoldDB" id="A0A5N8XFE4"/>
<evidence type="ECO:0000256" key="2">
    <source>
        <dbReference type="PROSITE-ProRule" id="PRU00169"/>
    </source>
</evidence>
<dbReference type="InterPro" id="IPR016032">
    <property type="entry name" value="Sig_transdc_resp-reg_C-effctor"/>
</dbReference>
<dbReference type="InterPro" id="IPR001789">
    <property type="entry name" value="Sig_transdc_resp-reg_receiver"/>
</dbReference>
<dbReference type="Proteomes" id="UP000400924">
    <property type="component" value="Unassembled WGS sequence"/>
</dbReference>
<accession>A0A5N8XFE4</accession>
<dbReference type="OrthoDB" id="9816529at2"/>
<dbReference type="GO" id="GO:0000160">
    <property type="term" value="P:phosphorelay signal transduction system"/>
    <property type="evidence" value="ECO:0007669"/>
    <property type="project" value="InterPro"/>
</dbReference>
<dbReference type="InterPro" id="IPR000792">
    <property type="entry name" value="Tscrpt_reg_LuxR_C"/>
</dbReference>
<sequence length="227" mass="23802">MSRTTVLLFHEHSLVRLGVAALLSDLGGIAVRTAVDLREALDLAGIAPTPMVTLISVNFPHLDALLDQLRRRQSEVKERAGIAVALTGPGDSTMPLAAWPPGVHGYIPEDAAPDALGHAIRVLASGAVVFPSSLLSHAVDGMRSGAIARGEAVARRLSGREREVLGQLAAGCSNQHIAHKLGLSQGTVKSYVASIFVKIGAENRVQAALWAHGIGMPTTLDRANRTA</sequence>
<dbReference type="GO" id="GO:0006355">
    <property type="term" value="P:regulation of DNA-templated transcription"/>
    <property type="evidence" value="ECO:0007669"/>
    <property type="project" value="InterPro"/>
</dbReference>
<dbReference type="SUPFAM" id="SSF46894">
    <property type="entry name" value="C-terminal effector domain of the bipartite response regulators"/>
    <property type="match status" value="1"/>
</dbReference>
<dbReference type="Gene3D" id="3.40.50.2300">
    <property type="match status" value="1"/>
</dbReference>
<dbReference type="CDD" id="cd06170">
    <property type="entry name" value="LuxR_C_like"/>
    <property type="match status" value="1"/>
</dbReference>
<dbReference type="InterPro" id="IPR039420">
    <property type="entry name" value="WalR-like"/>
</dbReference>
<dbReference type="EMBL" id="VJZC01000073">
    <property type="protein sequence ID" value="MPY58182.1"/>
    <property type="molecule type" value="Genomic_DNA"/>
</dbReference>
<evidence type="ECO:0000259" key="3">
    <source>
        <dbReference type="PROSITE" id="PS50043"/>
    </source>
</evidence>
<evidence type="ECO:0000256" key="1">
    <source>
        <dbReference type="ARBA" id="ARBA00023125"/>
    </source>
</evidence>
<dbReference type="InterPro" id="IPR011006">
    <property type="entry name" value="CheY-like_superfamily"/>
</dbReference>
<feature type="domain" description="HTH luxR-type" evidence="3">
    <location>
        <begin position="150"/>
        <end position="215"/>
    </location>
</feature>
<dbReference type="SUPFAM" id="SSF52172">
    <property type="entry name" value="CheY-like"/>
    <property type="match status" value="1"/>
</dbReference>
<proteinExistence type="predicted"/>
<protein>
    <submittedName>
        <fullName evidence="5">Response regulator transcription factor</fullName>
    </submittedName>
</protein>
<evidence type="ECO:0000259" key="4">
    <source>
        <dbReference type="PROSITE" id="PS50110"/>
    </source>
</evidence>
<dbReference type="RefSeq" id="WP_152771745.1">
    <property type="nucleotide sequence ID" value="NZ_VJZC01000073.1"/>
</dbReference>
<reference evidence="5 6" key="1">
    <citation type="submission" date="2019-07" db="EMBL/GenBank/DDBJ databases">
        <title>New species of Amycolatopsis and Streptomyces.</title>
        <authorList>
            <person name="Duangmal K."/>
            <person name="Teo W.F.A."/>
            <person name="Lipun K."/>
        </authorList>
    </citation>
    <scope>NUCLEOTIDE SEQUENCE [LARGE SCALE GENOMIC DNA]</scope>
    <source>
        <strain evidence="5 6">NBRC 106415</strain>
    </source>
</reference>
<comment type="caution">
    <text evidence="2">Lacks conserved residue(s) required for the propagation of feature annotation.</text>
</comment>